<sequence>MFNSDMLWLMHPHAVAQLQAKIQMAIRIGAGPTDDAEREGLPVTRRGNTAIIPITGPMVKAENWFTRFLGMSSTLAIRAAINAAVADDSIENIVLLIDSPGGSTAALSELGDTVALAKTQKPIISQVDSMAASAAYYVAAQTTQIYAGRMDLVGSIGVRMTLYDYSKAFEEAGIKAIPIDTGEFKSAGEMGTEISEAQIAEFQKIVDGFFDDFRQAVMGGRGLSKSQFDAVADGRMFFASEALELGLIDGIQNSETTLSSLIQVRQGRRTSNARRRLAAETADLPSQIR</sequence>
<evidence type="ECO:0000256" key="1">
    <source>
        <dbReference type="ARBA" id="ARBA00008683"/>
    </source>
</evidence>
<protein>
    <recommendedName>
        <fullName evidence="2">Peptidase S49 domain-containing protein</fullName>
    </recommendedName>
</protein>
<dbReference type="CDD" id="cd07022">
    <property type="entry name" value="S49_Sppa_36K_type"/>
    <property type="match status" value="1"/>
</dbReference>
<reference evidence="3 4" key="1">
    <citation type="submission" date="2016-10" db="EMBL/GenBank/DDBJ databases">
        <title>Marinobacter salinus sp. nov., a moderately halophilic bacterium isolated from a tidal flat environment.</title>
        <authorList>
            <person name="Park S.-J."/>
        </authorList>
    </citation>
    <scope>NUCLEOTIDE SEQUENCE [LARGE SCALE GENOMIC DNA]</scope>
    <source>
        <strain evidence="3 4">Hb8</strain>
    </source>
</reference>
<comment type="similarity">
    <text evidence="1">Belongs to the peptidase S49 family.</text>
</comment>
<dbReference type="Pfam" id="PF01343">
    <property type="entry name" value="Peptidase_S49"/>
    <property type="match status" value="1"/>
</dbReference>
<dbReference type="SUPFAM" id="SSF52096">
    <property type="entry name" value="ClpP/crotonase"/>
    <property type="match status" value="1"/>
</dbReference>
<dbReference type="EMBL" id="CP017715">
    <property type="protein sequence ID" value="AOY88644.1"/>
    <property type="molecule type" value="Genomic_DNA"/>
</dbReference>
<dbReference type="AlphaFoldDB" id="A0A1D9GM91"/>
<dbReference type="Proteomes" id="UP000177445">
    <property type="component" value="Chromosome"/>
</dbReference>
<dbReference type="RefSeq" id="WP_070969766.1">
    <property type="nucleotide sequence ID" value="NZ_CP017715.1"/>
</dbReference>
<evidence type="ECO:0000259" key="2">
    <source>
        <dbReference type="Pfam" id="PF01343"/>
    </source>
</evidence>
<evidence type="ECO:0000313" key="3">
    <source>
        <dbReference type="EMBL" id="AOY88644.1"/>
    </source>
</evidence>
<dbReference type="PANTHER" id="PTHR42987:SF4">
    <property type="entry name" value="PROTEASE SOHB-RELATED"/>
    <property type="match status" value="1"/>
</dbReference>
<name>A0A1D9GM91_9GAMM</name>
<dbReference type="GO" id="GO:0008233">
    <property type="term" value="F:peptidase activity"/>
    <property type="evidence" value="ECO:0007669"/>
    <property type="project" value="InterPro"/>
</dbReference>
<dbReference type="STRING" id="1874317.BKP64_10940"/>
<proteinExistence type="inferred from homology"/>
<accession>A0A1D9GM91</accession>
<dbReference type="InterPro" id="IPR033855">
    <property type="entry name" value="Protein_C"/>
</dbReference>
<feature type="domain" description="Peptidase S49" evidence="2">
    <location>
        <begin position="117"/>
        <end position="261"/>
    </location>
</feature>
<evidence type="ECO:0000313" key="4">
    <source>
        <dbReference type="Proteomes" id="UP000177445"/>
    </source>
</evidence>
<keyword evidence="4" id="KW-1185">Reference proteome</keyword>
<dbReference type="OrthoDB" id="9764363at2"/>
<dbReference type="InterPro" id="IPR002142">
    <property type="entry name" value="Peptidase_S49"/>
</dbReference>
<dbReference type="Gene3D" id="3.90.226.10">
    <property type="entry name" value="2-enoyl-CoA Hydratase, Chain A, domain 1"/>
    <property type="match status" value="1"/>
</dbReference>
<dbReference type="Gene3D" id="6.20.330.10">
    <property type="match status" value="1"/>
</dbReference>
<gene>
    <name evidence="3" type="ORF">BKP64_10940</name>
</gene>
<dbReference type="KEGG" id="msq:BKP64_10940"/>
<dbReference type="GO" id="GO:0006508">
    <property type="term" value="P:proteolysis"/>
    <property type="evidence" value="ECO:0007669"/>
    <property type="project" value="InterPro"/>
</dbReference>
<dbReference type="PANTHER" id="PTHR42987">
    <property type="entry name" value="PEPTIDASE S49"/>
    <property type="match status" value="1"/>
</dbReference>
<organism evidence="3 4">
    <name type="scientific">Marinobacter salinus</name>
    <dbReference type="NCBI Taxonomy" id="1874317"/>
    <lineage>
        <taxon>Bacteria</taxon>
        <taxon>Pseudomonadati</taxon>
        <taxon>Pseudomonadota</taxon>
        <taxon>Gammaproteobacteria</taxon>
        <taxon>Pseudomonadales</taxon>
        <taxon>Marinobacteraceae</taxon>
        <taxon>Marinobacter</taxon>
    </lineage>
</organism>
<dbReference type="InterPro" id="IPR029045">
    <property type="entry name" value="ClpP/crotonase-like_dom_sf"/>
</dbReference>